<feature type="active site" description="Nucleophile" evidence="5">
    <location>
        <position position="47"/>
    </location>
</feature>
<dbReference type="GO" id="GO:0160148">
    <property type="term" value="F:tRNA pseudouridine(55) synthase activity"/>
    <property type="evidence" value="ECO:0007669"/>
    <property type="project" value="UniProtKB-EC"/>
</dbReference>
<feature type="domain" description="tRNA pseudouridine synthase II TruB subfamily 1 C-terminal" evidence="7">
    <location>
        <begin position="241"/>
        <end position="297"/>
    </location>
</feature>
<sequence length="303" mass="33955">MNKRVPFRALNGIVLLDKGLDVSSNRALQNVRFLFRAKKAGHTGALDPLATGLLPICFGEATKFSQFLLDADKTYQVTAHLGIRTTTSDSEGEVVSKQPVDCSVAEIESAAFSFLGKQKQQPSIYSALKYQGKPLYHYARKGIDVPRPVREIEVFQIKIEAIEPPYVRMTIACSKGTYIRTIVDDLGEKLGCGAHVSALRRTKVAGFDHLPMYTFEQLQNMDESEREAAINPLDAGIQHLPLIRLPAELTKRFVNGQRFEISADKHKIFRVYDEQSGVMLGIAELDERNLLHPKRLLDTTEIR</sequence>
<comment type="similarity">
    <text evidence="2 5">Belongs to the pseudouridine synthase TruB family. Type 1 subfamily.</text>
</comment>
<dbReference type="NCBIfam" id="TIGR00431">
    <property type="entry name" value="TruB"/>
    <property type="match status" value="1"/>
</dbReference>
<evidence type="ECO:0000259" key="6">
    <source>
        <dbReference type="Pfam" id="PF01509"/>
    </source>
</evidence>
<reference evidence="9 10" key="1">
    <citation type="submission" date="2024-06" db="EMBL/GenBank/DDBJ databases">
        <authorList>
            <person name="Chen R.Y."/>
        </authorList>
    </citation>
    <scope>NUCLEOTIDE SEQUENCE [LARGE SCALE GENOMIC DNA]</scope>
    <source>
        <strain evidence="9 10">D2</strain>
    </source>
</reference>
<comment type="catalytic activity">
    <reaction evidence="1 5">
        <text>uridine(55) in tRNA = pseudouridine(55) in tRNA</text>
        <dbReference type="Rhea" id="RHEA:42532"/>
        <dbReference type="Rhea" id="RHEA-COMP:10101"/>
        <dbReference type="Rhea" id="RHEA-COMP:10102"/>
        <dbReference type="ChEBI" id="CHEBI:65314"/>
        <dbReference type="ChEBI" id="CHEBI:65315"/>
        <dbReference type="EC" id="5.4.99.25"/>
    </reaction>
</comment>
<keyword evidence="10" id="KW-1185">Reference proteome</keyword>
<dbReference type="RefSeq" id="WP_350401790.1">
    <property type="nucleotide sequence ID" value="NZ_JBELOE010000209.1"/>
</dbReference>
<dbReference type="EMBL" id="JBELOE010000209">
    <property type="protein sequence ID" value="MER2492289.1"/>
    <property type="molecule type" value="Genomic_DNA"/>
</dbReference>
<proteinExistence type="inferred from homology"/>
<dbReference type="HAMAP" id="MF_01080">
    <property type="entry name" value="TruB_bact"/>
    <property type="match status" value="1"/>
</dbReference>
<evidence type="ECO:0000313" key="10">
    <source>
        <dbReference type="Proteomes" id="UP001467690"/>
    </source>
</evidence>
<dbReference type="PANTHER" id="PTHR13767">
    <property type="entry name" value="TRNA-PSEUDOURIDINE SYNTHASE"/>
    <property type="match status" value="1"/>
</dbReference>
<evidence type="ECO:0000256" key="5">
    <source>
        <dbReference type="HAMAP-Rule" id="MF_01080"/>
    </source>
</evidence>
<keyword evidence="3 5" id="KW-0819">tRNA processing</keyword>
<evidence type="ECO:0000256" key="1">
    <source>
        <dbReference type="ARBA" id="ARBA00000385"/>
    </source>
</evidence>
<dbReference type="SUPFAM" id="SSF55120">
    <property type="entry name" value="Pseudouridine synthase"/>
    <property type="match status" value="1"/>
</dbReference>
<evidence type="ECO:0000256" key="2">
    <source>
        <dbReference type="ARBA" id="ARBA00005642"/>
    </source>
</evidence>
<dbReference type="CDD" id="cd02573">
    <property type="entry name" value="PseudoU_synth_EcTruB"/>
    <property type="match status" value="1"/>
</dbReference>
<dbReference type="Pfam" id="PF01509">
    <property type="entry name" value="TruB_N"/>
    <property type="match status" value="1"/>
</dbReference>
<dbReference type="InterPro" id="IPR036974">
    <property type="entry name" value="PUA_sf"/>
</dbReference>
<dbReference type="Gene3D" id="2.30.130.10">
    <property type="entry name" value="PUA domain"/>
    <property type="match status" value="1"/>
</dbReference>
<dbReference type="Pfam" id="PF09157">
    <property type="entry name" value="TruB-C_2"/>
    <property type="match status" value="1"/>
</dbReference>
<protein>
    <recommendedName>
        <fullName evidence="5">tRNA pseudouridine synthase B</fullName>
        <ecNumber evidence="5">5.4.99.25</ecNumber>
    </recommendedName>
    <alternativeName>
        <fullName evidence="5">tRNA pseudouridine(55) synthase</fullName>
        <shortName evidence="5">Psi55 synthase</shortName>
    </alternativeName>
    <alternativeName>
        <fullName evidence="5">tRNA pseudouridylate synthase</fullName>
    </alternativeName>
    <alternativeName>
        <fullName evidence="5">tRNA-uridine isomerase</fullName>
    </alternativeName>
</protein>
<dbReference type="PANTHER" id="PTHR13767:SF2">
    <property type="entry name" value="PSEUDOURIDYLATE SYNTHASE TRUB1"/>
    <property type="match status" value="1"/>
</dbReference>
<comment type="function">
    <text evidence="5">Responsible for synthesis of pseudouridine from uracil-55 in the psi GC loop of transfer RNAs.</text>
</comment>
<accession>A0ABV1RH64</accession>
<evidence type="ECO:0000256" key="4">
    <source>
        <dbReference type="ARBA" id="ARBA00023235"/>
    </source>
</evidence>
<dbReference type="InterPro" id="IPR015947">
    <property type="entry name" value="PUA-like_sf"/>
</dbReference>
<comment type="caution">
    <text evidence="9">The sequence shown here is derived from an EMBL/GenBank/DDBJ whole genome shotgun (WGS) entry which is preliminary data.</text>
</comment>
<gene>
    <name evidence="5 9" type="primary">truB</name>
    <name evidence="9" type="ORF">ABS311_10400</name>
</gene>
<feature type="domain" description="Pseudouridine synthase II N-terminal" evidence="6">
    <location>
        <begin position="34"/>
        <end position="179"/>
    </location>
</feature>
<name>A0ABV1RH64_9ALTE</name>
<evidence type="ECO:0000259" key="8">
    <source>
        <dbReference type="Pfam" id="PF16198"/>
    </source>
</evidence>
<dbReference type="InterPro" id="IPR002501">
    <property type="entry name" value="PsdUridine_synth_N"/>
</dbReference>
<evidence type="ECO:0000313" key="9">
    <source>
        <dbReference type="EMBL" id="MER2492289.1"/>
    </source>
</evidence>
<dbReference type="Pfam" id="PF16198">
    <property type="entry name" value="TruB_C_2"/>
    <property type="match status" value="1"/>
</dbReference>
<dbReference type="InterPro" id="IPR014780">
    <property type="entry name" value="tRNA_psdUridine_synth_TruB"/>
</dbReference>
<dbReference type="Gene3D" id="3.30.2350.10">
    <property type="entry name" value="Pseudouridine synthase"/>
    <property type="match status" value="1"/>
</dbReference>
<evidence type="ECO:0000256" key="3">
    <source>
        <dbReference type="ARBA" id="ARBA00022694"/>
    </source>
</evidence>
<keyword evidence="4 5" id="KW-0413">Isomerase</keyword>
<dbReference type="Proteomes" id="UP001467690">
    <property type="component" value="Unassembled WGS sequence"/>
</dbReference>
<dbReference type="EC" id="5.4.99.25" evidence="5"/>
<feature type="domain" description="tRNA pseudouridylate synthase B C-terminal" evidence="8">
    <location>
        <begin position="180"/>
        <end position="236"/>
    </location>
</feature>
<dbReference type="InterPro" id="IPR032819">
    <property type="entry name" value="TruB_C"/>
</dbReference>
<dbReference type="SUPFAM" id="SSF88697">
    <property type="entry name" value="PUA domain-like"/>
    <property type="match status" value="1"/>
</dbReference>
<dbReference type="InterPro" id="IPR020103">
    <property type="entry name" value="PsdUridine_synth_cat_dom_sf"/>
</dbReference>
<dbReference type="CDD" id="cd21152">
    <property type="entry name" value="PUA_TruB_bacterial"/>
    <property type="match status" value="1"/>
</dbReference>
<organism evidence="9 10">
    <name type="scientific">Catenovulum sediminis</name>
    <dbReference type="NCBI Taxonomy" id="1740262"/>
    <lineage>
        <taxon>Bacteria</taxon>
        <taxon>Pseudomonadati</taxon>
        <taxon>Pseudomonadota</taxon>
        <taxon>Gammaproteobacteria</taxon>
        <taxon>Alteromonadales</taxon>
        <taxon>Alteromonadaceae</taxon>
        <taxon>Catenovulum</taxon>
    </lineage>
</organism>
<evidence type="ECO:0000259" key="7">
    <source>
        <dbReference type="Pfam" id="PF09157"/>
    </source>
</evidence>
<dbReference type="InterPro" id="IPR015240">
    <property type="entry name" value="tRNA_sdUridine_synth_fam1_C"/>
</dbReference>